<gene>
    <name evidence="1" type="ORF">LARSCL_LOCUS3414</name>
</gene>
<reference evidence="1 2" key="1">
    <citation type="submission" date="2024-04" db="EMBL/GenBank/DDBJ databases">
        <authorList>
            <person name="Rising A."/>
            <person name="Reimegard J."/>
            <person name="Sonavane S."/>
            <person name="Akerstrom W."/>
            <person name="Nylinder S."/>
            <person name="Hedman E."/>
            <person name="Kallberg Y."/>
        </authorList>
    </citation>
    <scope>NUCLEOTIDE SEQUENCE [LARGE SCALE GENOMIC DNA]</scope>
</reference>
<protein>
    <submittedName>
        <fullName evidence="1">Uncharacterized protein</fullName>
    </submittedName>
</protein>
<dbReference type="Proteomes" id="UP001497382">
    <property type="component" value="Unassembled WGS sequence"/>
</dbReference>
<keyword evidence="2" id="KW-1185">Reference proteome</keyword>
<comment type="caution">
    <text evidence="1">The sequence shown here is derived from an EMBL/GenBank/DDBJ whole genome shotgun (WGS) entry which is preliminary data.</text>
</comment>
<evidence type="ECO:0000313" key="1">
    <source>
        <dbReference type="EMBL" id="CAL1267027.1"/>
    </source>
</evidence>
<proteinExistence type="predicted"/>
<accession>A0AAV1Z6G1</accession>
<dbReference type="AlphaFoldDB" id="A0AAV1Z6G1"/>
<organism evidence="1 2">
    <name type="scientific">Larinioides sclopetarius</name>
    <dbReference type="NCBI Taxonomy" id="280406"/>
    <lineage>
        <taxon>Eukaryota</taxon>
        <taxon>Metazoa</taxon>
        <taxon>Ecdysozoa</taxon>
        <taxon>Arthropoda</taxon>
        <taxon>Chelicerata</taxon>
        <taxon>Arachnida</taxon>
        <taxon>Araneae</taxon>
        <taxon>Araneomorphae</taxon>
        <taxon>Entelegynae</taxon>
        <taxon>Araneoidea</taxon>
        <taxon>Araneidae</taxon>
        <taxon>Larinioides</taxon>
    </lineage>
</organism>
<evidence type="ECO:0000313" key="2">
    <source>
        <dbReference type="Proteomes" id="UP001497382"/>
    </source>
</evidence>
<name>A0AAV1Z6G1_9ARAC</name>
<sequence>MYLDENNYQKINMAFCACALWDKVYVFKIKTPVSTIFAQFVEVGN</sequence>
<dbReference type="EMBL" id="CAXIEN010000026">
    <property type="protein sequence ID" value="CAL1267027.1"/>
    <property type="molecule type" value="Genomic_DNA"/>
</dbReference>